<accession>A0A966DQX8</accession>
<dbReference type="RefSeq" id="WP_166583927.1">
    <property type="nucleotide sequence ID" value="NZ_WWEO01000030.1"/>
</dbReference>
<proteinExistence type="predicted"/>
<reference evidence="1" key="1">
    <citation type="submission" date="2020-01" db="EMBL/GenBank/DDBJ databases">
        <authorList>
            <person name="Seo Y.L."/>
        </authorList>
    </citation>
    <scope>NUCLEOTIDE SEQUENCE</scope>
    <source>
        <strain evidence="1">R11</strain>
    </source>
</reference>
<dbReference type="Gene3D" id="3.40.50.300">
    <property type="entry name" value="P-loop containing nucleotide triphosphate hydrolases"/>
    <property type="match status" value="1"/>
</dbReference>
<evidence type="ECO:0000313" key="2">
    <source>
        <dbReference type="Proteomes" id="UP000638732"/>
    </source>
</evidence>
<evidence type="ECO:0008006" key="3">
    <source>
        <dbReference type="Google" id="ProtNLM"/>
    </source>
</evidence>
<protein>
    <recommendedName>
        <fullName evidence="3">NACHT domain-containing protein</fullName>
    </recommendedName>
</protein>
<reference evidence="1" key="2">
    <citation type="submission" date="2020-10" db="EMBL/GenBank/DDBJ databases">
        <title>Mucilaginibacter sp. nov., isolated from soil.</title>
        <authorList>
            <person name="Jeon C.O."/>
        </authorList>
    </citation>
    <scope>NUCLEOTIDE SEQUENCE</scope>
    <source>
        <strain evidence="1">R11</strain>
    </source>
</reference>
<organism evidence="1 2">
    <name type="scientific">Mucilaginibacter agri</name>
    <dbReference type="NCBI Taxonomy" id="2695265"/>
    <lineage>
        <taxon>Bacteria</taxon>
        <taxon>Pseudomonadati</taxon>
        <taxon>Bacteroidota</taxon>
        <taxon>Sphingobacteriia</taxon>
        <taxon>Sphingobacteriales</taxon>
        <taxon>Sphingobacteriaceae</taxon>
        <taxon>Mucilaginibacter</taxon>
    </lineage>
</organism>
<dbReference type="EMBL" id="WWEO01000030">
    <property type="protein sequence ID" value="NCD67900.1"/>
    <property type="molecule type" value="Genomic_DNA"/>
</dbReference>
<sequence>MPPKAILIDHSMSELPFYQVLDWPSFQTFCNDVLFNRYGITDAREFLGQGSKQDGIDFYATSGANGPMVSAQCKLENYLSPQELIDLVDLFIQGDFAQRSNEFILCTNFDLGKHRHNEANLQNVREKLSQINVSFVVWDSKGLSTELRNNPVPHIVSRYFGTEIAKAFYGEVYQTWFRSVQQVKKPDYSFDNNYVARKLVTYQDHRQMEHNPSYLYLNHRHLDLTELIAMKRATQYRFVVLSTAGFGKTLELEHLAAFFAQEDQYLFPIKSYLVDYEGQAITELLDLHQPNWRHLEDDMILLVLDGLDEIREAYFQTFTNHLNQFVLARPKAKIVVSSRFNFYDLVSNPLRGFEILILQPFGDNDVRDYLTKYIPSLENAFRAKVNKSGFQEFLKAPYYLSRLVRFFGRQHESFPVTKAKLFERILFERFDADNRRKGDLILRTAFFDLTKRIAYAMTRLGKSVMNTSEMIELLGGTEQMALLQNFFLLNKHDAATDAWSFEHKNIQEYLCAKLLESLSSSKIKELVTYTYDRTRVQPRFVNTLSFLFMVADQNGVLFTELLQWLISEQQELLVRFEKDRIEPEVRLELFKQILIQYRKQNIALYSSSAFSLEELLDFIQLDRMMIDYLAQEMMADPSGWYAYNGADLLGKIRKPYIFASQLKGIFLKLLEAPFDDQIKVNVLQALADLEIVDQALFEEVMQLPLNLDFHEIRRSLIQVLHGQNFLEDYIEFLIASLSFFDNHESHSHSFGSAQFIKTILLEVERPVSIRKLISFALSDHDAVSFHDRNDARFNAKEFESLLAKATAHFPNDGKIIELVYLFYSRDSPIIVHSEWFNPILEFFRKNGGLVEHFMRAYVEDPAGNHLMPLAEKSTCDFLLEEFHHGKITQLQMSIYRNVLSHVDRELFQYFYSGLIREFGNTFLIPDIDFDYQAHWAGYWEKNQAMLIDQSLFFSELRDVFKAFGKEQITKADFRDYENYKLRTFRESIVMKFIRRQCDDVPRNSAYFQSLIRRANDWAYFKIFEIYELYDQRKKTVATFISPALLEFAENWIHEKISEYDFINAVKDHAVGNSTFDRNVDFVCRIYLRIKPRLTDRELLKMLPADFHGGIGSQNIGLAGMIAEQVTDKSQFRIQVLDYLKRGLATLVQKTLFGICNLLHYEECCPLLYQFIRENQFLTGIDRTNLSNYYFNLGGDILDFSDMLVSPGYEVPTNDIPWEWGLYEKFKPVRPTEVAALMLHVLDDEKREASQKLTAAHHLISLGRIEGLQFWADQSIALHKSLFEHIIDPIIPHITDFEQKSAIDLLIAVLSAFILTDAIIERRQLSKVMSDFVINLFVIMVKDTPGAYEHINKGVNALIQSVNDEKALYWLNRYCDEITRAFQIASNPEPRIMDVRTELFELFPVSRGNG</sequence>
<gene>
    <name evidence="1" type="ORF">GSY63_00855</name>
</gene>
<dbReference type="InterPro" id="IPR027417">
    <property type="entry name" value="P-loop_NTPase"/>
</dbReference>
<dbReference type="Proteomes" id="UP000638732">
    <property type="component" value="Unassembled WGS sequence"/>
</dbReference>
<evidence type="ECO:0000313" key="1">
    <source>
        <dbReference type="EMBL" id="NCD67900.1"/>
    </source>
</evidence>
<name>A0A966DQX8_9SPHI</name>
<keyword evidence="2" id="KW-1185">Reference proteome</keyword>
<comment type="caution">
    <text evidence="1">The sequence shown here is derived from an EMBL/GenBank/DDBJ whole genome shotgun (WGS) entry which is preliminary data.</text>
</comment>